<organism evidence="1 2">
    <name type="scientific">Tumidithrix elongata BACA0141</name>
    <dbReference type="NCBI Taxonomy" id="2716417"/>
    <lineage>
        <taxon>Bacteria</taxon>
        <taxon>Bacillati</taxon>
        <taxon>Cyanobacteriota</taxon>
        <taxon>Cyanophyceae</taxon>
        <taxon>Pseudanabaenales</taxon>
        <taxon>Pseudanabaenaceae</taxon>
        <taxon>Tumidithrix</taxon>
        <taxon>Tumidithrix elongata</taxon>
    </lineage>
</organism>
<proteinExistence type="predicted"/>
<dbReference type="AlphaFoldDB" id="A0AAW9Q8U1"/>
<dbReference type="EMBL" id="JAZBJZ010000148">
    <property type="protein sequence ID" value="MEE3719603.1"/>
    <property type="molecule type" value="Genomic_DNA"/>
</dbReference>
<comment type="caution">
    <text evidence="1">The sequence shown here is derived from an EMBL/GenBank/DDBJ whole genome shotgun (WGS) entry which is preliminary data.</text>
</comment>
<sequence>MTKVPNLSNIHEPIDRASPAVQQIIRNVLTIEKDRLDKNELGRINEDILKIVKEAVQ</sequence>
<gene>
    <name evidence="1" type="ORF">V2H45_22945</name>
</gene>
<evidence type="ECO:0000313" key="2">
    <source>
        <dbReference type="Proteomes" id="UP001333818"/>
    </source>
</evidence>
<dbReference type="Proteomes" id="UP001333818">
    <property type="component" value="Unassembled WGS sequence"/>
</dbReference>
<accession>A0AAW9Q8U1</accession>
<dbReference type="RefSeq" id="WP_330486039.1">
    <property type="nucleotide sequence ID" value="NZ_JAZBJZ010000148.1"/>
</dbReference>
<protein>
    <submittedName>
        <fullName evidence="1">Uncharacterized protein</fullName>
    </submittedName>
</protein>
<keyword evidence="2" id="KW-1185">Reference proteome</keyword>
<name>A0AAW9Q8U1_9CYAN</name>
<evidence type="ECO:0000313" key="1">
    <source>
        <dbReference type="EMBL" id="MEE3719603.1"/>
    </source>
</evidence>
<reference evidence="1" key="1">
    <citation type="submission" date="2024-01" db="EMBL/GenBank/DDBJ databases">
        <title>Bank of Algae and Cyanobacteria of the Azores (BACA) strain genomes.</title>
        <authorList>
            <person name="Luz R."/>
            <person name="Cordeiro R."/>
            <person name="Fonseca A."/>
            <person name="Goncalves V."/>
        </authorList>
    </citation>
    <scope>NUCLEOTIDE SEQUENCE</scope>
    <source>
        <strain evidence="1">BACA0141</strain>
    </source>
</reference>